<reference evidence="3 4" key="1">
    <citation type="journal article" date="2016" name="Nat. Commun.">
        <title>Thousands of microbial genomes shed light on interconnected biogeochemical processes in an aquifer system.</title>
        <authorList>
            <person name="Anantharaman K."/>
            <person name="Brown C.T."/>
            <person name="Hug L.A."/>
            <person name="Sharon I."/>
            <person name="Castelle C.J."/>
            <person name="Probst A.J."/>
            <person name="Thomas B.C."/>
            <person name="Singh A."/>
            <person name="Wilkins M.J."/>
            <person name="Karaoz U."/>
            <person name="Brodie E.L."/>
            <person name="Williams K.H."/>
            <person name="Hubbard S.S."/>
            <person name="Banfield J.F."/>
        </authorList>
    </citation>
    <scope>NUCLEOTIDE SEQUENCE [LARGE SCALE GENOMIC DNA]</scope>
</reference>
<comment type="caution">
    <text evidence="3">The sequence shown here is derived from an EMBL/GenBank/DDBJ whole genome shotgun (WGS) entry which is preliminary data.</text>
</comment>
<sequence>MNIENLLGELRFNSLKKEADKSSGTEKKRAANNVPAPADSFQKSGVQSAPADDLSQIAIFAQNQPDVRADKVAEVRQKVAEHFYDFTQVQDALAEKIARYLIP</sequence>
<dbReference type="Pfam" id="PF04316">
    <property type="entry name" value="FlgM"/>
    <property type="match status" value="1"/>
</dbReference>
<feature type="compositionally biased region" description="Basic and acidic residues" evidence="1">
    <location>
        <begin position="17"/>
        <end position="29"/>
    </location>
</feature>
<evidence type="ECO:0000313" key="3">
    <source>
        <dbReference type="EMBL" id="OGK04013.1"/>
    </source>
</evidence>
<dbReference type="AlphaFoldDB" id="A0A1F7FBL6"/>
<dbReference type="EMBL" id="MFYX01000077">
    <property type="protein sequence ID" value="OGK04013.1"/>
    <property type="molecule type" value="Genomic_DNA"/>
</dbReference>
<proteinExistence type="predicted"/>
<name>A0A1F7FBL6_UNCRA</name>
<feature type="domain" description="Anti-sigma-28 factor FlgM C-terminal" evidence="2">
    <location>
        <begin position="48"/>
        <end position="97"/>
    </location>
</feature>
<feature type="region of interest" description="Disordered" evidence="1">
    <location>
        <begin position="17"/>
        <end position="49"/>
    </location>
</feature>
<evidence type="ECO:0000313" key="4">
    <source>
        <dbReference type="Proteomes" id="UP000179243"/>
    </source>
</evidence>
<protein>
    <recommendedName>
        <fullName evidence="2">Anti-sigma-28 factor FlgM C-terminal domain-containing protein</fullName>
    </recommendedName>
</protein>
<organism evidence="3 4">
    <name type="scientific">Candidatus Raymondbacteria bacterium RIFOXYD12_FULL_49_13</name>
    <dbReference type="NCBI Taxonomy" id="1817890"/>
    <lineage>
        <taxon>Bacteria</taxon>
        <taxon>Raymondiibacteriota</taxon>
    </lineage>
</organism>
<dbReference type="Proteomes" id="UP000179243">
    <property type="component" value="Unassembled WGS sequence"/>
</dbReference>
<gene>
    <name evidence="3" type="ORF">A2519_00730</name>
</gene>
<accession>A0A1F7FBL6</accession>
<evidence type="ECO:0000259" key="2">
    <source>
        <dbReference type="Pfam" id="PF04316"/>
    </source>
</evidence>
<dbReference type="InterPro" id="IPR031316">
    <property type="entry name" value="FlgM_C"/>
</dbReference>
<evidence type="ECO:0000256" key="1">
    <source>
        <dbReference type="SAM" id="MobiDB-lite"/>
    </source>
</evidence>